<dbReference type="InterPro" id="IPR004000">
    <property type="entry name" value="Actin"/>
</dbReference>
<dbReference type="SMART" id="SM00268">
    <property type="entry name" value="ACTIN"/>
    <property type="match status" value="2"/>
</dbReference>
<keyword evidence="2" id="KW-0963">Cytoplasm</keyword>
<evidence type="ECO:0000256" key="7">
    <source>
        <dbReference type="SAM" id="Coils"/>
    </source>
</evidence>
<dbReference type="Pfam" id="PF00022">
    <property type="entry name" value="Actin"/>
    <property type="match status" value="2"/>
</dbReference>
<dbReference type="GO" id="GO:0005856">
    <property type="term" value="C:cytoskeleton"/>
    <property type="evidence" value="ECO:0007669"/>
    <property type="project" value="UniProtKB-SubCell"/>
</dbReference>
<evidence type="ECO:0000256" key="2">
    <source>
        <dbReference type="ARBA" id="ARBA00022490"/>
    </source>
</evidence>
<evidence type="ECO:0000313" key="9">
    <source>
        <dbReference type="EMBL" id="KAJ3439354.1"/>
    </source>
</evidence>
<keyword evidence="5" id="KW-0206">Cytoskeleton</keyword>
<dbReference type="Gene3D" id="3.90.640.10">
    <property type="entry name" value="Actin, Chain A, domain 4"/>
    <property type="match status" value="2"/>
</dbReference>
<sequence>MNKKPTIIDFGSSTIKIKKFGIDKPILKPSFVGLKRHHELIPVDETARIFPESKVLIEGSLIVQQNVISRGTIQDYDSFVRLFSNQISNEENENGKQRSIEQSPMFLLNSLSFDQNEKQKEKLCEILFEGFQTPSLIYSLSSPYNLYRGSQNTTSLTGISIEVGHTLTEIVPILEGELIIGTTKNNNKSIDNNIYYFGGNNINERLAKSIIKLKDSYFDFSSQTSNIIRTIEQFKEKSCYVNLNENKLGNLKKEINFVLPNGQQTRILPNNNLLWQCCEPYFNPTLLPNMNHLNQKGQEQCLPEKIISLIKPFNFEQRQSLLKNIILSGGCSLIKNFDKRLEYELNNLLLKNAKEEEKQNQMQEKVSEAIQCKINNKKMENRQYLSLVGASAFIESKDSDFLKKFIQKEEWEEFGQIILKQKQNISLLNNLNNYNTNNKYNNNNINNNNNNNNKNSNNINNNNNKNNNNFYNNKKKNNNRELKKIDVISSIKQYEQINKNQRVNEKKKEEEKKYFRNFFLKNEMINDNYYKKYHLTPTENDEDSFVRQNIDPIILDLGSSIAKVGFGGDNAPKAIFPTIIGWPKYTFVLNGISKKDIYYGDEAHQYKAYLSISSPIERGIPVNWDEYFYLHHHTYYCEMKVSPEVHTSIIALPALFPERALQEISQIMFEEFKVPRLHFGLDNYFNLLSITKSTGLMVSIGAGVTSIAPFYNYNIIESGIRKVNLGGRDVTNYLSKLLSLTQYQPTTTAHFEIMREIKEKSCFASLNYLQDLQLSKYSTKFEFKYNCSDNLKILLNSERFQACELFFNPSLDNLQIKPIQKLIVESIMSCPIDFQEDLFNNIYIFGGSTMFKNFTERLEMEIHQIVPKKIKIKICAPHERNFSTWIGASIFSEYYQNKQTDKKFTREIYDNEGSSGIRNYMNNSSPYINILNTFDCAIGKNCHYSNFQKKQHLLEKHSNLINNLKIKDQKQYEKNLNLQKKYKSITKKSIELNTLVKDLKVKNNLYVQKLKELKEELQLNL</sequence>
<comment type="subcellular location">
    <subcellularLocation>
        <location evidence="1">Cytoplasm</location>
        <location evidence="1">Cytoskeleton</location>
    </subcellularLocation>
</comment>
<evidence type="ECO:0000256" key="1">
    <source>
        <dbReference type="ARBA" id="ARBA00004245"/>
    </source>
</evidence>
<reference evidence="9" key="1">
    <citation type="submission" date="2022-08" db="EMBL/GenBank/DDBJ databases">
        <title>Novel sulphate-reducing endosymbionts in the free-living metamonad Anaeramoeba.</title>
        <authorList>
            <person name="Jerlstrom-Hultqvist J."/>
            <person name="Cepicka I."/>
            <person name="Gallot-Lavallee L."/>
            <person name="Salas-Leiva D."/>
            <person name="Curtis B.A."/>
            <person name="Zahonova K."/>
            <person name="Pipaliya S."/>
            <person name="Dacks J."/>
            <person name="Roger A.J."/>
        </authorList>
    </citation>
    <scope>NUCLEOTIDE SEQUENCE</scope>
    <source>
        <strain evidence="9">Busselton2</strain>
    </source>
</reference>
<keyword evidence="3" id="KW-0547">Nucleotide-binding</keyword>
<keyword evidence="4" id="KW-0067">ATP-binding</keyword>
<dbReference type="Gene3D" id="3.30.420.40">
    <property type="match status" value="4"/>
</dbReference>
<evidence type="ECO:0000256" key="5">
    <source>
        <dbReference type="ARBA" id="ARBA00023212"/>
    </source>
</evidence>
<name>A0AAV7ZDY6_9EUKA</name>
<dbReference type="Proteomes" id="UP001146793">
    <property type="component" value="Unassembled WGS sequence"/>
</dbReference>
<accession>A0AAV7ZDY6</accession>
<dbReference type="GO" id="GO:0005524">
    <property type="term" value="F:ATP binding"/>
    <property type="evidence" value="ECO:0007669"/>
    <property type="project" value="UniProtKB-KW"/>
</dbReference>
<dbReference type="InterPro" id="IPR043129">
    <property type="entry name" value="ATPase_NBD"/>
</dbReference>
<dbReference type="PANTHER" id="PTHR11937">
    <property type="entry name" value="ACTIN"/>
    <property type="match status" value="1"/>
</dbReference>
<feature type="coiled-coil region" evidence="7">
    <location>
        <begin position="338"/>
        <end position="365"/>
    </location>
</feature>
<dbReference type="FunFam" id="3.30.420.40:FF:000148">
    <property type="entry name" value="Actin, alpha skeletal muscle"/>
    <property type="match status" value="1"/>
</dbReference>
<proteinExistence type="inferred from homology"/>
<dbReference type="SUPFAM" id="SSF53067">
    <property type="entry name" value="Actin-like ATPase domain"/>
    <property type="match status" value="4"/>
</dbReference>
<feature type="compositionally biased region" description="Low complexity" evidence="8">
    <location>
        <begin position="442"/>
        <end position="472"/>
    </location>
</feature>
<comment type="caution">
    <text evidence="9">The sequence shown here is derived from an EMBL/GenBank/DDBJ whole genome shotgun (WGS) entry which is preliminary data.</text>
</comment>
<keyword evidence="7" id="KW-0175">Coiled coil</keyword>
<evidence type="ECO:0000256" key="3">
    <source>
        <dbReference type="ARBA" id="ARBA00022741"/>
    </source>
</evidence>
<protein>
    <submittedName>
        <fullName evidence="9">Actin-5c-related</fullName>
    </submittedName>
</protein>
<feature type="region of interest" description="Disordered" evidence="8">
    <location>
        <begin position="442"/>
        <end position="478"/>
    </location>
</feature>
<evidence type="ECO:0000256" key="6">
    <source>
        <dbReference type="RuleBase" id="RU000487"/>
    </source>
</evidence>
<dbReference type="PRINTS" id="PR00190">
    <property type="entry name" value="ACTIN"/>
</dbReference>
<evidence type="ECO:0000313" key="10">
    <source>
        <dbReference type="Proteomes" id="UP001146793"/>
    </source>
</evidence>
<gene>
    <name evidence="9" type="ORF">M0812_15380</name>
</gene>
<comment type="similarity">
    <text evidence="6">Belongs to the actin family.</text>
</comment>
<organism evidence="9 10">
    <name type="scientific">Anaeramoeba flamelloides</name>
    <dbReference type="NCBI Taxonomy" id="1746091"/>
    <lineage>
        <taxon>Eukaryota</taxon>
        <taxon>Metamonada</taxon>
        <taxon>Anaeramoebidae</taxon>
        <taxon>Anaeramoeba</taxon>
    </lineage>
</organism>
<dbReference type="AlphaFoldDB" id="A0AAV7ZDY6"/>
<evidence type="ECO:0000256" key="8">
    <source>
        <dbReference type="SAM" id="MobiDB-lite"/>
    </source>
</evidence>
<evidence type="ECO:0000256" key="4">
    <source>
        <dbReference type="ARBA" id="ARBA00022840"/>
    </source>
</evidence>
<dbReference type="EMBL" id="JANTQA010000032">
    <property type="protein sequence ID" value="KAJ3439354.1"/>
    <property type="molecule type" value="Genomic_DNA"/>
</dbReference>